<evidence type="ECO:0000256" key="4">
    <source>
        <dbReference type="ARBA" id="ARBA00023157"/>
    </source>
</evidence>
<evidence type="ECO:0000256" key="2">
    <source>
        <dbReference type="ARBA" id="ARBA00022729"/>
    </source>
</evidence>
<dbReference type="Gene3D" id="2.60.40.420">
    <property type="entry name" value="Cupredoxins - blue copper proteins"/>
    <property type="match status" value="1"/>
</dbReference>
<name>A0A1I7XCY0_HETBA</name>
<evidence type="ECO:0000313" key="9">
    <source>
        <dbReference type="WBParaSite" id="Hba_15496"/>
    </source>
</evidence>
<dbReference type="Pfam" id="PF00812">
    <property type="entry name" value="Ephrin"/>
    <property type="match status" value="1"/>
</dbReference>
<evidence type="ECO:0000256" key="1">
    <source>
        <dbReference type="ARBA" id="ARBA00004370"/>
    </source>
</evidence>
<evidence type="ECO:0000256" key="3">
    <source>
        <dbReference type="ARBA" id="ARBA00023136"/>
    </source>
</evidence>
<evidence type="ECO:0000256" key="6">
    <source>
        <dbReference type="PROSITE-ProRule" id="PRU00884"/>
    </source>
</evidence>
<protein>
    <submittedName>
        <fullName evidence="9">Ephrin RBD domain-containing protein</fullName>
    </submittedName>
</protein>
<dbReference type="PANTHER" id="PTHR11304:SF29">
    <property type="entry name" value="EPHRIN"/>
    <property type="match status" value="1"/>
</dbReference>
<comment type="subcellular location">
    <subcellularLocation>
        <location evidence="1">Membrane</location>
    </subcellularLocation>
</comment>
<dbReference type="GO" id="GO:0046875">
    <property type="term" value="F:ephrin receptor binding"/>
    <property type="evidence" value="ECO:0007669"/>
    <property type="project" value="TreeGrafter"/>
</dbReference>
<dbReference type="PANTHER" id="PTHR11304">
    <property type="entry name" value="EPHRIN"/>
    <property type="match status" value="1"/>
</dbReference>
<sequence length="174" mass="19401">MTQSIVLRPFSPIPGGPVYHPNKTYYFTSFSSGNEYGIDQHADGLCAQGMRLVVEIKSTSDSLFLGPLSTTSTTEIPQVPIERVPYSGLVAQPEARTSEMLSERKDRTIESTPYNQYNSDVLSPLRSPATYGYVELPHMFQGEPDEKSHKMLNSGLGHGVQERARIHVIFLSFF</sequence>
<accession>A0A1I7XCY0</accession>
<feature type="domain" description="Ephrin RBD" evidence="7">
    <location>
        <begin position="1"/>
        <end position="58"/>
    </location>
</feature>
<dbReference type="InterPro" id="IPR008972">
    <property type="entry name" value="Cupredoxin"/>
</dbReference>
<dbReference type="InterPro" id="IPR031328">
    <property type="entry name" value="Ephrin"/>
</dbReference>
<evidence type="ECO:0000313" key="8">
    <source>
        <dbReference type="Proteomes" id="UP000095283"/>
    </source>
</evidence>
<dbReference type="WBParaSite" id="Hba_15496">
    <property type="protein sequence ID" value="Hba_15496"/>
    <property type="gene ID" value="Hba_15496"/>
</dbReference>
<organism evidence="8 9">
    <name type="scientific">Heterorhabditis bacteriophora</name>
    <name type="common">Entomopathogenic nematode worm</name>
    <dbReference type="NCBI Taxonomy" id="37862"/>
    <lineage>
        <taxon>Eukaryota</taxon>
        <taxon>Metazoa</taxon>
        <taxon>Ecdysozoa</taxon>
        <taxon>Nematoda</taxon>
        <taxon>Chromadorea</taxon>
        <taxon>Rhabditida</taxon>
        <taxon>Rhabditina</taxon>
        <taxon>Rhabditomorpha</taxon>
        <taxon>Strongyloidea</taxon>
        <taxon>Heterorhabditidae</taxon>
        <taxon>Heterorhabditis</taxon>
    </lineage>
</organism>
<dbReference type="AlphaFoldDB" id="A0A1I7XCY0"/>
<reference evidence="9" key="1">
    <citation type="submission" date="2016-11" db="UniProtKB">
        <authorList>
            <consortium name="WormBaseParasite"/>
        </authorList>
    </citation>
    <scope>IDENTIFICATION</scope>
</reference>
<keyword evidence="8" id="KW-1185">Reference proteome</keyword>
<keyword evidence="5" id="KW-0325">Glycoprotein</keyword>
<dbReference type="InterPro" id="IPR001799">
    <property type="entry name" value="Ephrin_RBD"/>
</dbReference>
<keyword evidence="2" id="KW-0732">Signal</keyword>
<comment type="caution">
    <text evidence="6">Lacks conserved residue(s) required for the propagation of feature annotation.</text>
</comment>
<evidence type="ECO:0000256" key="5">
    <source>
        <dbReference type="ARBA" id="ARBA00023180"/>
    </source>
</evidence>
<dbReference type="Proteomes" id="UP000095283">
    <property type="component" value="Unplaced"/>
</dbReference>
<dbReference type="GO" id="GO:0005886">
    <property type="term" value="C:plasma membrane"/>
    <property type="evidence" value="ECO:0007669"/>
    <property type="project" value="TreeGrafter"/>
</dbReference>
<comment type="similarity">
    <text evidence="6">Belongs to the ephrin family.</text>
</comment>
<dbReference type="PROSITE" id="PS51551">
    <property type="entry name" value="EPHRIN_RBD_2"/>
    <property type="match status" value="1"/>
</dbReference>
<evidence type="ECO:0000259" key="7">
    <source>
        <dbReference type="PROSITE" id="PS51551"/>
    </source>
</evidence>
<dbReference type="SUPFAM" id="SSF49503">
    <property type="entry name" value="Cupredoxins"/>
    <property type="match status" value="1"/>
</dbReference>
<keyword evidence="3" id="KW-0472">Membrane</keyword>
<proteinExistence type="inferred from homology"/>
<dbReference type="GO" id="GO:0048013">
    <property type="term" value="P:ephrin receptor signaling pathway"/>
    <property type="evidence" value="ECO:0007669"/>
    <property type="project" value="TreeGrafter"/>
</dbReference>
<dbReference type="GO" id="GO:0007411">
    <property type="term" value="P:axon guidance"/>
    <property type="evidence" value="ECO:0007669"/>
    <property type="project" value="TreeGrafter"/>
</dbReference>
<keyword evidence="4" id="KW-1015">Disulfide bond</keyword>